<accession>A0A317EHU2</accession>
<keyword evidence="6 7" id="KW-0998">Cell outer membrane</keyword>
<evidence type="ECO:0000256" key="5">
    <source>
        <dbReference type="ARBA" id="ARBA00023136"/>
    </source>
</evidence>
<dbReference type="Gene3D" id="2.170.130.10">
    <property type="entry name" value="TonB-dependent receptor, plug domain"/>
    <property type="match status" value="1"/>
</dbReference>
<dbReference type="Gene3D" id="2.40.170.20">
    <property type="entry name" value="TonB-dependent receptor, beta-barrel domain"/>
    <property type="match status" value="1"/>
</dbReference>
<evidence type="ECO:0000256" key="2">
    <source>
        <dbReference type="ARBA" id="ARBA00022448"/>
    </source>
</evidence>
<sequence>MTHALSCGCAAAALLAALSPLPALAEEATALPTVTVTASPEPFATGLGAEDLADTATARPDAASLLLKLPGISLATGGAISSLPAIHGLADDRVRVTVDGMTVTSACPNHMNPPLSYIDPGRVGSIDVYAGLSPVSLGGDSIGGSIVVEPLAPRFAAEAEQVLTAARLTTAYRSNGDGLSVSGDTTVATSDFSMAYAGSWSRTLDYEGGGNNRTVYATESENYDHNLTLALRRGGDQLTLRGGLQYTPYEAFPNQRMDLTDNESQYLNGRYEGTFAWGNVDARAYWRHVEHEMDMLEDKGGAMPMNTRATDLGYNLTAEVPVGEADTLKFGTELHDLTLDDWWPPVAGSMMMGPDTYENINGGSRTRIGSFIEWNARWTSAWSSQIGLRNDIVLMDTGEVRPYAWTGMMQAADIAAAKAFNARDRSRTDVNFDLTAVASYEAGPGATYSFGYARKTRSPSLYERYSWGEGNMAAAMNNWFGDANGYIGNIDLDPEVAHTLSATGDWQGGGVWRLKVTPYVSYVEDFIDADDTGRRFGPGNQFVILKFANHDALLYGVDVSGSLALARGASFGDLDLSAAAGFVRGENRDTDDDLYRIAPLHVRLGLEHRLDDWSNGIELVASATKTDVNDVRREQETSGYALVNLKTAYQWPGVRLDAGIDNLFDQRWYDPLAGVDFATFKREGGTIGALEGEGRSFNIGLTFTY</sequence>
<name>A0A317EHU2_9PROT</name>
<dbReference type="InterPro" id="IPR039426">
    <property type="entry name" value="TonB-dep_rcpt-like"/>
</dbReference>
<keyword evidence="2 7" id="KW-0813">Transport</keyword>
<evidence type="ECO:0000256" key="3">
    <source>
        <dbReference type="ARBA" id="ARBA00022452"/>
    </source>
</evidence>
<dbReference type="PROSITE" id="PS52016">
    <property type="entry name" value="TONB_DEPENDENT_REC_3"/>
    <property type="match status" value="1"/>
</dbReference>
<organism evidence="10 11">
    <name type="scientific">Zavarzinia aquatilis</name>
    <dbReference type="NCBI Taxonomy" id="2211142"/>
    <lineage>
        <taxon>Bacteria</taxon>
        <taxon>Pseudomonadati</taxon>
        <taxon>Pseudomonadota</taxon>
        <taxon>Alphaproteobacteria</taxon>
        <taxon>Rhodospirillales</taxon>
        <taxon>Zavarziniaceae</taxon>
        <taxon>Zavarzinia</taxon>
    </lineage>
</organism>
<protein>
    <submittedName>
        <fullName evidence="10">TonB-dependent receptor</fullName>
    </submittedName>
</protein>
<keyword evidence="10" id="KW-0675">Receptor</keyword>
<keyword evidence="8" id="KW-0732">Signal</keyword>
<evidence type="ECO:0000256" key="6">
    <source>
        <dbReference type="ARBA" id="ARBA00023237"/>
    </source>
</evidence>
<dbReference type="GO" id="GO:0009279">
    <property type="term" value="C:cell outer membrane"/>
    <property type="evidence" value="ECO:0007669"/>
    <property type="project" value="UniProtKB-SubCell"/>
</dbReference>
<evidence type="ECO:0000256" key="4">
    <source>
        <dbReference type="ARBA" id="ARBA00022692"/>
    </source>
</evidence>
<evidence type="ECO:0000256" key="1">
    <source>
        <dbReference type="ARBA" id="ARBA00004571"/>
    </source>
</evidence>
<evidence type="ECO:0000313" key="11">
    <source>
        <dbReference type="Proteomes" id="UP000245461"/>
    </source>
</evidence>
<feature type="chain" id="PRO_5016367032" evidence="8">
    <location>
        <begin position="26"/>
        <end position="705"/>
    </location>
</feature>
<proteinExistence type="inferred from homology"/>
<dbReference type="GO" id="GO:0044718">
    <property type="term" value="P:siderophore transmembrane transport"/>
    <property type="evidence" value="ECO:0007669"/>
    <property type="project" value="TreeGrafter"/>
</dbReference>
<evidence type="ECO:0000256" key="7">
    <source>
        <dbReference type="PROSITE-ProRule" id="PRU01360"/>
    </source>
</evidence>
<comment type="subcellular location">
    <subcellularLocation>
        <location evidence="1 7">Cell outer membrane</location>
        <topology evidence="1 7">Multi-pass membrane protein</topology>
    </subcellularLocation>
</comment>
<dbReference type="SUPFAM" id="SSF56935">
    <property type="entry name" value="Porins"/>
    <property type="match status" value="1"/>
</dbReference>
<evidence type="ECO:0000256" key="8">
    <source>
        <dbReference type="SAM" id="SignalP"/>
    </source>
</evidence>
<feature type="domain" description="TonB-dependent receptor plug" evidence="9">
    <location>
        <begin position="48"/>
        <end position="144"/>
    </location>
</feature>
<dbReference type="EMBL" id="QGLE01000001">
    <property type="protein sequence ID" value="PWR25856.1"/>
    <property type="molecule type" value="Genomic_DNA"/>
</dbReference>
<evidence type="ECO:0000259" key="9">
    <source>
        <dbReference type="Pfam" id="PF07715"/>
    </source>
</evidence>
<keyword evidence="4 7" id="KW-0812">Transmembrane</keyword>
<reference evidence="10 11" key="1">
    <citation type="submission" date="2018-05" db="EMBL/GenBank/DDBJ databases">
        <title>Zavarzinia sp. HR-AS.</title>
        <authorList>
            <person name="Lee Y."/>
            <person name="Jeon C.O."/>
        </authorList>
    </citation>
    <scope>NUCLEOTIDE SEQUENCE [LARGE SCALE GENOMIC DNA]</scope>
    <source>
        <strain evidence="10 11">HR-AS</strain>
    </source>
</reference>
<dbReference type="PANTHER" id="PTHR30069:SF49">
    <property type="entry name" value="OUTER MEMBRANE PROTEIN C"/>
    <property type="match status" value="1"/>
</dbReference>
<dbReference type="InterPro" id="IPR036942">
    <property type="entry name" value="Beta-barrel_TonB_sf"/>
</dbReference>
<keyword evidence="11" id="KW-1185">Reference proteome</keyword>
<evidence type="ECO:0000313" key="10">
    <source>
        <dbReference type="EMBL" id="PWR25856.1"/>
    </source>
</evidence>
<keyword evidence="3 7" id="KW-1134">Transmembrane beta strand</keyword>
<dbReference type="GO" id="GO:0015344">
    <property type="term" value="F:siderophore uptake transmembrane transporter activity"/>
    <property type="evidence" value="ECO:0007669"/>
    <property type="project" value="TreeGrafter"/>
</dbReference>
<dbReference type="Proteomes" id="UP000245461">
    <property type="component" value="Unassembled WGS sequence"/>
</dbReference>
<gene>
    <name evidence="10" type="ORF">DKG74_02580</name>
</gene>
<comment type="similarity">
    <text evidence="7">Belongs to the TonB-dependent receptor family.</text>
</comment>
<dbReference type="Pfam" id="PF07715">
    <property type="entry name" value="Plug"/>
    <property type="match status" value="1"/>
</dbReference>
<dbReference type="AlphaFoldDB" id="A0A317EHU2"/>
<dbReference type="InterPro" id="IPR037066">
    <property type="entry name" value="Plug_dom_sf"/>
</dbReference>
<comment type="caution">
    <text evidence="10">The sequence shown here is derived from an EMBL/GenBank/DDBJ whole genome shotgun (WGS) entry which is preliminary data.</text>
</comment>
<dbReference type="InterPro" id="IPR012910">
    <property type="entry name" value="Plug_dom"/>
</dbReference>
<dbReference type="OrthoDB" id="9760333at2"/>
<dbReference type="PANTHER" id="PTHR30069">
    <property type="entry name" value="TONB-DEPENDENT OUTER MEMBRANE RECEPTOR"/>
    <property type="match status" value="1"/>
</dbReference>
<keyword evidence="5 7" id="KW-0472">Membrane</keyword>
<dbReference type="RefSeq" id="WP_133251475.1">
    <property type="nucleotide sequence ID" value="NZ_QGLE01000001.1"/>
</dbReference>
<feature type="signal peptide" evidence="8">
    <location>
        <begin position="1"/>
        <end position="25"/>
    </location>
</feature>